<sequence length="174" mass="19824">MKSSLLKYILILRMCCRQKAASRTSFVLAFHIVTGLVKDIRPIFLRAVYQSIANFAQKYVTSNKFAIREARTILYSTLVSILVKVDCSCFIIHFCVFSSSLFSALNSRTPSCCNTCLCRSFPKPSTPLPYAISIVNDMRYDHIFFIESYRFFHRTSTSARSALLSSKDIATILR</sequence>
<proteinExistence type="predicted"/>
<dbReference type="AlphaFoldDB" id="A0A2M4B3Z8"/>
<accession>A0A2M4B3Z8</accession>
<evidence type="ECO:0000313" key="1">
    <source>
        <dbReference type="EMBL" id="MBW47767.1"/>
    </source>
</evidence>
<organism evidence="1">
    <name type="scientific">Anopheles triannulatus</name>
    <dbReference type="NCBI Taxonomy" id="58253"/>
    <lineage>
        <taxon>Eukaryota</taxon>
        <taxon>Metazoa</taxon>
        <taxon>Ecdysozoa</taxon>
        <taxon>Arthropoda</taxon>
        <taxon>Hexapoda</taxon>
        <taxon>Insecta</taxon>
        <taxon>Pterygota</taxon>
        <taxon>Neoptera</taxon>
        <taxon>Endopterygota</taxon>
        <taxon>Diptera</taxon>
        <taxon>Nematocera</taxon>
        <taxon>Culicoidea</taxon>
        <taxon>Culicidae</taxon>
        <taxon>Anophelinae</taxon>
        <taxon>Anopheles</taxon>
    </lineage>
</organism>
<protein>
    <submittedName>
        <fullName evidence="1">Putative secreted protein</fullName>
    </submittedName>
</protein>
<reference evidence="1" key="1">
    <citation type="submission" date="2018-01" db="EMBL/GenBank/DDBJ databases">
        <title>An insight into the sialome of Amazonian anophelines.</title>
        <authorList>
            <person name="Ribeiro J.M."/>
            <person name="Scarpassa V."/>
            <person name="Calvo E."/>
        </authorList>
    </citation>
    <scope>NUCLEOTIDE SEQUENCE</scope>
    <source>
        <tissue evidence="1">Salivary glands</tissue>
    </source>
</reference>
<dbReference type="EMBL" id="GGFK01014446">
    <property type="protein sequence ID" value="MBW47767.1"/>
    <property type="molecule type" value="Transcribed_RNA"/>
</dbReference>
<name>A0A2M4B3Z8_9DIPT</name>